<dbReference type="InterPro" id="IPR029149">
    <property type="entry name" value="Creatin/AminoP/Spt16_N"/>
</dbReference>
<dbReference type="SUPFAM" id="SSF53092">
    <property type="entry name" value="Creatinase/prolidase N-terminal domain"/>
    <property type="match status" value="1"/>
</dbReference>
<evidence type="ECO:0000256" key="6">
    <source>
        <dbReference type="ARBA" id="ARBA00022723"/>
    </source>
</evidence>
<comment type="caution">
    <text evidence="14">The sequence shown here is derived from an EMBL/GenBank/DDBJ whole genome shotgun (WGS) entry which is preliminary data.</text>
</comment>
<dbReference type="InterPro" id="IPR036005">
    <property type="entry name" value="Creatinase/aminopeptidase-like"/>
</dbReference>
<dbReference type="EC" id="3.4.11.9" evidence="4"/>
<comment type="similarity">
    <text evidence="3">Belongs to the peptidase M24B family.</text>
</comment>
<evidence type="ECO:0000256" key="9">
    <source>
        <dbReference type="ARBA" id="ARBA00023211"/>
    </source>
</evidence>
<keyword evidence="7 14" id="KW-0378">Hydrolase</keyword>
<dbReference type="PANTHER" id="PTHR43226">
    <property type="entry name" value="XAA-PRO AMINOPEPTIDASE 3"/>
    <property type="match status" value="1"/>
</dbReference>
<dbReference type="GO" id="GO:0006508">
    <property type="term" value="P:proteolysis"/>
    <property type="evidence" value="ECO:0007669"/>
    <property type="project" value="UniProtKB-KW"/>
</dbReference>
<dbReference type="NCBIfam" id="NF008131">
    <property type="entry name" value="PRK10879.1"/>
    <property type="match status" value="1"/>
</dbReference>
<dbReference type="GO" id="GO:0005829">
    <property type="term" value="C:cytosol"/>
    <property type="evidence" value="ECO:0007669"/>
    <property type="project" value="TreeGrafter"/>
</dbReference>
<comment type="cofactor">
    <cofactor evidence="2">
        <name>Mn(2+)</name>
        <dbReference type="ChEBI" id="CHEBI:29035"/>
    </cofactor>
</comment>
<keyword evidence="9" id="KW-0464">Manganese</keyword>
<evidence type="ECO:0000256" key="8">
    <source>
        <dbReference type="ARBA" id="ARBA00023049"/>
    </source>
</evidence>
<proteinExistence type="inferred from homology"/>
<evidence type="ECO:0000256" key="5">
    <source>
        <dbReference type="ARBA" id="ARBA00022670"/>
    </source>
</evidence>
<dbReference type="Pfam" id="PF00557">
    <property type="entry name" value="Peptidase_M24"/>
    <property type="match status" value="1"/>
</dbReference>
<dbReference type="CDD" id="cd01087">
    <property type="entry name" value="Prolidase"/>
    <property type="match status" value="1"/>
</dbReference>
<dbReference type="Pfam" id="PF05195">
    <property type="entry name" value="AMP_N"/>
    <property type="match status" value="1"/>
</dbReference>
<dbReference type="Gene3D" id="3.90.230.10">
    <property type="entry name" value="Creatinase/methionine aminopeptidase superfamily"/>
    <property type="match status" value="1"/>
</dbReference>
<evidence type="ECO:0000313" key="14">
    <source>
        <dbReference type="EMBL" id="MBC8519022.1"/>
    </source>
</evidence>
<organism evidence="14 15">
    <name type="scientific">Candidatus Thiopontia autotrophica</name>
    <dbReference type="NCBI Taxonomy" id="2841688"/>
    <lineage>
        <taxon>Bacteria</taxon>
        <taxon>Pseudomonadati</taxon>
        <taxon>Pseudomonadota</taxon>
        <taxon>Gammaproteobacteria</taxon>
        <taxon>Candidatus Thiopontia</taxon>
    </lineage>
</organism>
<dbReference type="InterPro" id="IPR007865">
    <property type="entry name" value="Aminopep_P_N"/>
</dbReference>
<evidence type="ECO:0000256" key="1">
    <source>
        <dbReference type="ARBA" id="ARBA00001424"/>
    </source>
</evidence>
<keyword evidence="5" id="KW-0645">Protease</keyword>
<dbReference type="GO" id="GO:0030145">
    <property type="term" value="F:manganese ion binding"/>
    <property type="evidence" value="ECO:0007669"/>
    <property type="project" value="InterPro"/>
</dbReference>
<dbReference type="Proteomes" id="UP000654401">
    <property type="component" value="Unassembled WGS sequence"/>
</dbReference>
<evidence type="ECO:0000256" key="7">
    <source>
        <dbReference type="ARBA" id="ARBA00022801"/>
    </source>
</evidence>
<dbReference type="PRINTS" id="PR00599">
    <property type="entry name" value="MAPEPTIDASE"/>
</dbReference>
<name>A0A8J6P925_9GAMM</name>
<evidence type="ECO:0000256" key="3">
    <source>
        <dbReference type="ARBA" id="ARBA00008766"/>
    </source>
</evidence>
<evidence type="ECO:0000313" key="15">
    <source>
        <dbReference type="Proteomes" id="UP000654401"/>
    </source>
</evidence>
<evidence type="ECO:0000256" key="2">
    <source>
        <dbReference type="ARBA" id="ARBA00001936"/>
    </source>
</evidence>
<keyword evidence="6" id="KW-0479">Metal-binding</keyword>
<comment type="catalytic activity">
    <reaction evidence="1">
        <text>Release of any N-terminal amino acid, including proline, that is linked to proline, even from a dipeptide or tripeptide.</text>
        <dbReference type="EC" id="3.4.11.9"/>
    </reaction>
</comment>
<dbReference type="SMART" id="SM01011">
    <property type="entry name" value="AMP_N"/>
    <property type="match status" value="1"/>
</dbReference>
<evidence type="ECO:0000256" key="10">
    <source>
        <dbReference type="ARBA" id="ARBA00069363"/>
    </source>
</evidence>
<evidence type="ECO:0000259" key="13">
    <source>
        <dbReference type="SMART" id="SM01011"/>
    </source>
</evidence>
<dbReference type="InterPro" id="IPR000994">
    <property type="entry name" value="Pept_M24"/>
</dbReference>
<evidence type="ECO:0000256" key="11">
    <source>
        <dbReference type="ARBA" id="ARBA00075356"/>
    </source>
</evidence>
<dbReference type="EMBL" id="JACNFK010000015">
    <property type="protein sequence ID" value="MBC8519022.1"/>
    <property type="molecule type" value="Genomic_DNA"/>
</dbReference>
<dbReference type="InterPro" id="IPR001714">
    <property type="entry name" value="Pept_M24_MAP"/>
</dbReference>
<feature type="domain" description="Aminopeptidase P N-terminal" evidence="13">
    <location>
        <begin position="1"/>
        <end position="135"/>
    </location>
</feature>
<accession>A0A8J6P925</accession>
<dbReference type="InterPro" id="IPR052433">
    <property type="entry name" value="X-Pro_dipept-like"/>
</dbReference>
<sequence>MNQNVFAGRRRQLLRKMKPDSIAILSAAPHHMRNRDVEYSYHPESDFYYLTGFAEPDAVLVIKKSGSKGSWMLFCQERDREQEQWTGERLGTERAVSEMGMTEAWPIGQWSEKLPDLLAGVQYLYFNLGEESTIERGLLKQLRLFRQQSRAGIVTPQTVQLLDPLLHEMRLIKSAAEIRLMKKAAAITVAAHRRAMRYCRPEISESEVEGEILHEFSAHGVRTVAYDSIVAGGNSACTLHYIKNSKQLQNGEMVLIDAGAEYDGYAADITRTFPVNGRFSTVQRQLYEVVLAAQKAAIRQMRPGRRFDAPHRAAVRAVTRGLLELKILKGDLSSLIKDEEYKRFYMHQTSHWLGMDVHDVGEYKVGGKWRQLEPGMVMTVEPGIYIPQGMKGVARKWQGIGIRIEDDVVITSKGCEVITEGAPRSVAEIESLMSH</sequence>
<keyword evidence="14" id="KW-0031">Aminopeptidase</keyword>
<dbReference type="Gene3D" id="3.40.350.10">
    <property type="entry name" value="Creatinase/prolidase N-terminal domain"/>
    <property type="match status" value="1"/>
</dbReference>
<dbReference type="FunFam" id="3.90.230.10:FF:000002">
    <property type="entry name" value="Xaa-Pro aminopeptidase 3"/>
    <property type="match status" value="1"/>
</dbReference>
<evidence type="ECO:0000256" key="4">
    <source>
        <dbReference type="ARBA" id="ARBA00012574"/>
    </source>
</evidence>
<dbReference type="PANTHER" id="PTHR43226:SF4">
    <property type="entry name" value="XAA-PRO AMINOPEPTIDASE 3"/>
    <property type="match status" value="1"/>
</dbReference>
<dbReference type="GO" id="GO:0070006">
    <property type="term" value="F:metalloaminopeptidase activity"/>
    <property type="evidence" value="ECO:0007669"/>
    <property type="project" value="InterPro"/>
</dbReference>
<gene>
    <name evidence="14" type="primary">pepP</name>
    <name evidence="14" type="ORF">H8D24_01250</name>
</gene>
<dbReference type="SUPFAM" id="SSF55920">
    <property type="entry name" value="Creatinase/aminopeptidase"/>
    <property type="match status" value="1"/>
</dbReference>
<evidence type="ECO:0000256" key="12">
    <source>
        <dbReference type="ARBA" id="ARBA00081411"/>
    </source>
</evidence>
<dbReference type="AlphaFoldDB" id="A0A8J6P925"/>
<reference evidence="14 15" key="1">
    <citation type="submission" date="2020-08" db="EMBL/GenBank/DDBJ databases">
        <title>Bridging the membrane lipid divide: bacteria of the FCB group superphylum have the potential to synthesize archaeal ether lipids.</title>
        <authorList>
            <person name="Villanueva L."/>
            <person name="Von Meijenfeldt F.A.B."/>
            <person name="Westbye A.B."/>
            <person name="Yadav S."/>
            <person name="Hopmans E.C."/>
            <person name="Dutilh B.E."/>
            <person name="Sinninghe Damste J.S."/>
        </authorList>
    </citation>
    <scope>NUCLEOTIDE SEQUENCE [LARGE SCALE GENOMIC DNA]</scope>
    <source>
        <strain evidence="14">NIOZ-UU100</strain>
    </source>
</reference>
<protein>
    <recommendedName>
        <fullName evidence="10">Xaa-Pro aminopeptidase</fullName>
        <ecNumber evidence="4">3.4.11.9</ecNumber>
    </recommendedName>
    <alternativeName>
        <fullName evidence="11">Aminopeptidase P II</fullName>
    </alternativeName>
    <alternativeName>
        <fullName evidence="12">X-Pro aminopeptidase</fullName>
    </alternativeName>
</protein>
<keyword evidence="8" id="KW-0482">Metalloprotease</keyword>